<dbReference type="Pfam" id="PF01712">
    <property type="entry name" value="dNK"/>
    <property type="match status" value="1"/>
</dbReference>
<evidence type="ECO:0000256" key="9">
    <source>
        <dbReference type="ARBA" id="ARBA00022909"/>
    </source>
</evidence>
<comment type="pathway">
    <text evidence="1">Cofactor biosynthesis; tetrahydrofolate biosynthesis; 2-amino-4-hydroxy-6-hydroxymethyl-7,8-dihydropteridine diphosphate from 7,8-dihydroneopterin triphosphate: step 4/4.</text>
</comment>
<evidence type="ECO:0000256" key="4">
    <source>
        <dbReference type="ARBA" id="ARBA00016218"/>
    </source>
</evidence>
<evidence type="ECO:0000256" key="5">
    <source>
        <dbReference type="ARBA" id="ARBA00022679"/>
    </source>
</evidence>
<proteinExistence type="inferred from homology"/>
<dbReference type="Gene3D" id="3.40.50.300">
    <property type="entry name" value="P-loop containing nucleotide triphosphate hydrolases"/>
    <property type="match status" value="1"/>
</dbReference>
<keyword evidence="8" id="KW-0067">ATP-binding</keyword>
<keyword evidence="7 15" id="KW-0418">Kinase</keyword>
<dbReference type="GO" id="GO:0046656">
    <property type="term" value="P:folic acid biosynthetic process"/>
    <property type="evidence" value="ECO:0007669"/>
    <property type="project" value="UniProtKB-KW"/>
</dbReference>
<evidence type="ECO:0000313" key="15">
    <source>
        <dbReference type="EMBL" id="SFT15289.1"/>
    </source>
</evidence>
<evidence type="ECO:0000256" key="8">
    <source>
        <dbReference type="ARBA" id="ARBA00022840"/>
    </source>
</evidence>
<dbReference type="PANTHER" id="PTHR43071:SF1">
    <property type="entry name" value="2-AMINO-4-HYDROXY-6-HYDROXYMETHYLDIHYDROPTERIDINE PYROPHOSPHOKINASE"/>
    <property type="match status" value="1"/>
</dbReference>
<keyword evidence="9" id="KW-0289">Folate biosynthesis</keyword>
<keyword evidence="6" id="KW-0547">Nucleotide-binding</keyword>
<dbReference type="AlphaFoldDB" id="A0A1I6VNK9"/>
<evidence type="ECO:0000256" key="7">
    <source>
        <dbReference type="ARBA" id="ARBA00022777"/>
    </source>
</evidence>
<dbReference type="OrthoDB" id="9776634at2"/>
<feature type="domain" description="7,8-dihydro-6-hydroxymethylpterin-pyrophosphokinase" evidence="13">
    <location>
        <begin position="8"/>
        <end position="136"/>
    </location>
</feature>
<dbReference type="InterPro" id="IPR000550">
    <property type="entry name" value="Hppk"/>
</dbReference>
<dbReference type="GO" id="GO:0016301">
    <property type="term" value="F:kinase activity"/>
    <property type="evidence" value="ECO:0007669"/>
    <property type="project" value="UniProtKB-KW"/>
</dbReference>
<comment type="function">
    <text evidence="10">Catalyzes the transfer of pyrophosphate from adenosine triphosphate (ATP) to 6-hydroxymethyl-7,8-dihydropterin, an enzymatic step in folate biosynthesis pathway.</text>
</comment>
<dbReference type="EC" id="2.7.6.3" evidence="3"/>
<comment type="similarity">
    <text evidence="2">Belongs to the HPPK family.</text>
</comment>
<dbReference type="PANTHER" id="PTHR43071">
    <property type="entry name" value="2-AMINO-4-HYDROXY-6-HYDROXYMETHYLDIHYDROPTERIDINE PYROPHOSPHOKINASE"/>
    <property type="match status" value="1"/>
</dbReference>
<evidence type="ECO:0000256" key="2">
    <source>
        <dbReference type="ARBA" id="ARBA00005810"/>
    </source>
</evidence>
<dbReference type="CDD" id="cd01673">
    <property type="entry name" value="dNK"/>
    <property type="match status" value="1"/>
</dbReference>
<feature type="domain" description="Deoxynucleoside kinase" evidence="14">
    <location>
        <begin position="180"/>
        <end position="374"/>
    </location>
</feature>
<dbReference type="RefSeq" id="WP_074980151.1">
    <property type="nucleotide sequence ID" value="NZ_FPAG01000011.1"/>
</dbReference>
<sequence length="378" mass="44179">MKKFKRAYLSIGSNQGEKYENLQKTVDRLNLQAGHVVASSKIYTSPAWGFESDDFLNACLAIDTTLNPEELLKVMLKIEESLGRVRSDQKGYAARTIDIDIIFYEDEIIDTSILKVPHPFLELRKFVLLPLADIAPDKIHPKLNKSVTELLQNCKDDSALVTYPKTLRVKKNDFSKFKLLAIEGNIGAGKTTLATKIADDFNGKLILERFADNPFLPKFYNDMQRYAFSLEMSFLADRYQQFTDDTSQFDLFKDFMVSDYDIFKSLVFAKVTLHADEFTLYRKIFNFMYKEVIKPDVYVYLYQNTDRLLENIKKRGRNYEQKIAPEYLESINRAYLDYIKTHETLNSLVIDVSEMDFVKREDDYHLIVDQIHDFYNER</sequence>
<organism evidence="15 16">
    <name type="scientific">Zhouia amylolytica</name>
    <dbReference type="NCBI Taxonomy" id="376730"/>
    <lineage>
        <taxon>Bacteria</taxon>
        <taxon>Pseudomonadati</taxon>
        <taxon>Bacteroidota</taxon>
        <taxon>Flavobacteriia</taxon>
        <taxon>Flavobacteriales</taxon>
        <taxon>Flavobacteriaceae</taxon>
        <taxon>Zhouia</taxon>
    </lineage>
</organism>
<dbReference type="InterPro" id="IPR035907">
    <property type="entry name" value="Hppk_sf"/>
</dbReference>
<evidence type="ECO:0000259" key="13">
    <source>
        <dbReference type="Pfam" id="PF01288"/>
    </source>
</evidence>
<dbReference type="EMBL" id="FPAG01000011">
    <property type="protein sequence ID" value="SFT15289.1"/>
    <property type="molecule type" value="Genomic_DNA"/>
</dbReference>
<dbReference type="GO" id="GO:0005524">
    <property type="term" value="F:ATP binding"/>
    <property type="evidence" value="ECO:0007669"/>
    <property type="project" value="UniProtKB-KW"/>
</dbReference>
<dbReference type="InterPro" id="IPR027417">
    <property type="entry name" value="P-loop_NTPase"/>
</dbReference>
<evidence type="ECO:0000259" key="14">
    <source>
        <dbReference type="Pfam" id="PF01712"/>
    </source>
</evidence>
<dbReference type="InterPro" id="IPR031314">
    <property type="entry name" value="DNK_dom"/>
</dbReference>
<dbReference type="SUPFAM" id="SSF52540">
    <property type="entry name" value="P-loop containing nucleoside triphosphate hydrolases"/>
    <property type="match status" value="1"/>
</dbReference>
<evidence type="ECO:0000256" key="10">
    <source>
        <dbReference type="ARBA" id="ARBA00029409"/>
    </source>
</evidence>
<dbReference type="GO" id="GO:0003848">
    <property type="term" value="F:2-amino-4-hydroxy-6-hydroxymethyldihydropteridine diphosphokinase activity"/>
    <property type="evidence" value="ECO:0007669"/>
    <property type="project" value="UniProtKB-EC"/>
</dbReference>
<evidence type="ECO:0000256" key="11">
    <source>
        <dbReference type="ARBA" id="ARBA00029766"/>
    </source>
</evidence>
<dbReference type="Gene3D" id="3.30.70.560">
    <property type="entry name" value="7,8-Dihydro-6-hydroxymethylpterin-pyrophosphokinase HPPK"/>
    <property type="match status" value="1"/>
</dbReference>
<gene>
    <name evidence="15" type="ORF">SAMN04487906_3249</name>
</gene>
<reference evidence="15 16" key="1">
    <citation type="submission" date="2016-10" db="EMBL/GenBank/DDBJ databases">
        <authorList>
            <person name="de Groot N.N."/>
        </authorList>
    </citation>
    <scope>NUCLEOTIDE SEQUENCE [LARGE SCALE GENOMIC DNA]</scope>
    <source>
        <strain evidence="15 16">CGMCC 1.6114</strain>
    </source>
</reference>
<dbReference type="CDD" id="cd00483">
    <property type="entry name" value="HPPK"/>
    <property type="match status" value="1"/>
</dbReference>
<protein>
    <recommendedName>
        <fullName evidence="4">2-amino-4-hydroxy-6-hydroxymethyldihydropteridine pyrophosphokinase</fullName>
        <ecNumber evidence="3">2.7.6.3</ecNumber>
    </recommendedName>
    <alternativeName>
        <fullName evidence="11">6-hydroxymethyl-7,8-dihydropterin pyrophosphokinase</fullName>
    </alternativeName>
    <alternativeName>
        <fullName evidence="12">7,8-dihydro-6-hydroxymethylpterin-pyrophosphokinase</fullName>
    </alternativeName>
</protein>
<keyword evidence="5" id="KW-0808">Transferase</keyword>
<dbReference type="Pfam" id="PF01288">
    <property type="entry name" value="HPPK"/>
    <property type="match status" value="1"/>
</dbReference>
<evidence type="ECO:0000256" key="1">
    <source>
        <dbReference type="ARBA" id="ARBA00005051"/>
    </source>
</evidence>
<accession>A0A1I6VNK9</accession>
<evidence type="ECO:0000256" key="6">
    <source>
        <dbReference type="ARBA" id="ARBA00022741"/>
    </source>
</evidence>
<name>A0A1I6VNK9_9FLAO</name>
<dbReference type="SUPFAM" id="SSF55083">
    <property type="entry name" value="6-hydroxymethyl-7,8-dihydropterin pyrophosphokinase, HPPK"/>
    <property type="match status" value="1"/>
</dbReference>
<evidence type="ECO:0000256" key="12">
    <source>
        <dbReference type="ARBA" id="ARBA00033413"/>
    </source>
</evidence>
<evidence type="ECO:0000313" key="16">
    <source>
        <dbReference type="Proteomes" id="UP000183209"/>
    </source>
</evidence>
<evidence type="ECO:0000256" key="3">
    <source>
        <dbReference type="ARBA" id="ARBA00013253"/>
    </source>
</evidence>
<dbReference type="Proteomes" id="UP000183209">
    <property type="component" value="Unassembled WGS sequence"/>
</dbReference>
<dbReference type="NCBIfam" id="TIGR01498">
    <property type="entry name" value="folK"/>
    <property type="match status" value="1"/>
</dbReference>
<dbReference type="UniPathway" id="UPA00077">
    <property type="reaction ID" value="UER00155"/>
</dbReference>
<dbReference type="GO" id="GO:0046654">
    <property type="term" value="P:tetrahydrofolate biosynthetic process"/>
    <property type="evidence" value="ECO:0007669"/>
    <property type="project" value="UniProtKB-UniPathway"/>
</dbReference>